<dbReference type="Gene3D" id="3.40.5.10">
    <property type="entry name" value="Ribosomal protein L9, N-terminal domain"/>
    <property type="match status" value="1"/>
</dbReference>
<dbReference type="PROSITE" id="PS00651">
    <property type="entry name" value="RIBOSOMAL_L9"/>
    <property type="match status" value="1"/>
</dbReference>
<evidence type="ECO:0000259" key="9">
    <source>
        <dbReference type="PROSITE" id="PS00651"/>
    </source>
</evidence>
<proteinExistence type="inferred from homology"/>
<dbReference type="InterPro" id="IPR020594">
    <property type="entry name" value="Ribosomal_bL9_bac/chp"/>
</dbReference>
<feature type="domain" description="Ribosomal protein L9" evidence="9">
    <location>
        <begin position="16"/>
        <end position="43"/>
    </location>
</feature>
<name>A0A6B1DP54_9CHLR</name>
<protein>
    <recommendedName>
        <fullName evidence="6 7">Large ribosomal subunit protein bL9</fullName>
    </recommendedName>
</protein>
<dbReference type="SUPFAM" id="SSF55658">
    <property type="entry name" value="L9 N-domain-like"/>
    <property type="match status" value="1"/>
</dbReference>
<evidence type="ECO:0000256" key="2">
    <source>
        <dbReference type="ARBA" id="ARBA00022730"/>
    </source>
</evidence>
<dbReference type="Pfam" id="PF03948">
    <property type="entry name" value="Ribosomal_L9_C"/>
    <property type="match status" value="1"/>
</dbReference>
<evidence type="ECO:0000256" key="3">
    <source>
        <dbReference type="ARBA" id="ARBA00022884"/>
    </source>
</evidence>
<dbReference type="InterPro" id="IPR020070">
    <property type="entry name" value="Ribosomal_bL9_N"/>
</dbReference>
<keyword evidence="3 7" id="KW-0694">RNA-binding</keyword>
<dbReference type="SUPFAM" id="SSF55653">
    <property type="entry name" value="Ribosomal protein L9 C-domain"/>
    <property type="match status" value="1"/>
</dbReference>
<dbReference type="Pfam" id="PF01281">
    <property type="entry name" value="Ribosomal_L9_N"/>
    <property type="match status" value="1"/>
</dbReference>
<feature type="region of interest" description="Disordered" evidence="8">
    <location>
        <begin position="172"/>
        <end position="195"/>
    </location>
</feature>
<keyword evidence="2 7" id="KW-0699">rRNA-binding</keyword>
<dbReference type="GO" id="GO:1990904">
    <property type="term" value="C:ribonucleoprotein complex"/>
    <property type="evidence" value="ECO:0007669"/>
    <property type="project" value="UniProtKB-KW"/>
</dbReference>
<evidence type="ECO:0000256" key="6">
    <source>
        <dbReference type="ARBA" id="ARBA00035292"/>
    </source>
</evidence>
<comment type="similarity">
    <text evidence="1 7">Belongs to the bacterial ribosomal protein bL9 family.</text>
</comment>
<dbReference type="GO" id="GO:0019843">
    <property type="term" value="F:rRNA binding"/>
    <property type="evidence" value="ECO:0007669"/>
    <property type="project" value="UniProtKB-UniRule"/>
</dbReference>
<dbReference type="GO" id="GO:0005840">
    <property type="term" value="C:ribosome"/>
    <property type="evidence" value="ECO:0007669"/>
    <property type="project" value="UniProtKB-KW"/>
</dbReference>
<dbReference type="HAMAP" id="MF_00503">
    <property type="entry name" value="Ribosomal_bL9"/>
    <property type="match status" value="1"/>
</dbReference>
<keyword evidence="5 7" id="KW-0687">Ribonucleoprotein</keyword>
<organism evidence="10">
    <name type="scientific">Caldilineaceae bacterium SB0662_bin_9</name>
    <dbReference type="NCBI Taxonomy" id="2605258"/>
    <lineage>
        <taxon>Bacteria</taxon>
        <taxon>Bacillati</taxon>
        <taxon>Chloroflexota</taxon>
        <taxon>Caldilineae</taxon>
        <taxon>Caldilineales</taxon>
        <taxon>Caldilineaceae</taxon>
    </lineage>
</organism>
<sequence>MARSKVLLKEPVDGLGVAGDVRTVARGFARNYLLPNDLAIWATPSALKQADEIRRAGVAKLARLQQEANAVAEVLGGSQFLFEEMAGDTNRLYGSVTAQEIEDRIRADKDLDVDRRTFLMDGPIRQLGVSTIRIRLMQDIETTVEIGVVREGETWAEAVAYQATLEAEAETQANREARVEAEAAEAAEPPAAADADVLEVLQEIEADTAS</sequence>
<dbReference type="InterPro" id="IPR009027">
    <property type="entry name" value="Ribosomal_bL9/RNase_H1_N"/>
</dbReference>
<dbReference type="GO" id="GO:0006412">
    <property type="term" value="P:translation"/>
    <property type="evidence" value="ECO:0007669"/>
    <property type="project" value="UniProtKB-UniRule"/>
</dbReference>
<dbReference type="Gene3D" id="3.10.430.100">
    <property type="entry name" value="Ribosomal protein L9, C-terminal domain"/>
    <property type="match status" value="1"/>
</dbReference>
<gene>
    <name evidence="7 10" type="primary">rplI</name>
    <name evidence="10" type="ORF">F4Y08_01890</name>
</gene>
<dbReference type="EMBL" id="VXPY01000013">
    <property type="protein sequence ID" value="MYD89077.1"/>
    <property type="molecule type" value="Genomic_DNA"/>
</dbReference>
<comment type="function">
    <text evidence="7">Binds to the 23S rRNA.</text>
</comment>
<dbReference type="GO" id="GO:0003735">
    <property type="term" value="F:structural constituent of ribosome"/>
    <property type="evidence" value="ECO:0007669"/>
    <property type="project" value="InterPro"/>
</dbReference>
<feature type="compositionally biased region" description="Low complexity" evidence="8">
    <location>
        <begin position="184"/>
        <end position="195"/>
    </location>
</feature>
<dbReference type="NCBIfam" id="TIGR00158">
    <property type="entry name" value="L9"/>
    <property type="match status" value="1"/>
</dbReference>
<dbReference type="InterPro" id="IPR036791">
    <property type="entry name" value="Ribosomal_bL9_C_sf"/>
</dbReference>
<evidence type="ECO:0000256" key="8">
    <source>
        <dbReference type="SAM" id="MobiDB-lite"/>
    </source>
</evidence>
<evidence type="ECO:0000313" key="10">
    <source>
        <dbReference type="EMBL" id="MYD89077.1"/>
    </source>
</evidence>
<keyword evidence="4 7" id="KW-0689">Ribosomal protein</keyword>
<evidence type="ECO:0000256" key="5">
    <source>
        <dbReference type="ARBA" id="ARBA00023274"/>
    </source>
</evidence>
<dbReference type="InterPro" id="IPR036935">
    <property type="entry name" value="Ribosomal_bL9_N_sf"/>
</dbReference>
<evidence type="ECO:0000256" key="7">
    <source>
        <dbReference type="HAMAP-Rule" id="MF_00503"/>
    </source>
</evidence>
<comment type="caution">
    <text evidence="10">The sequence shown here is derived from an EMBL/GenBank/DDBJ whole genome shotgun (WGS) entry which is preliminary data.</text>
</comment>
<accession>A0A6B1DP54</accession>
<evidence type="ECO:0000256" key="4">
    <source>
        <dbReference type="ARBA" id="ARBA00022980"/>
    </source>
</evidence>
<dbReference type="InterPro" id="IPR020069">
    <property type="entry name" value="Ribosomal_bL9_C"/>
</dbReference>
<evidence type="ECO:0000256" key="1">
    <source>
        <dbReference type="ARBA" id="ARBA00010605"/>
    </source>
</evidence>
<dbReference type="PANTHER" id="PTHR21368">
    <property type="entry name" value="50S RIBOSOMAL PROTEIN L9"/>
    <property type="match status" value="1"/>
</dbReference>
<reference evidence="10" key="1">
    <citation type="submission" date="2019-09" db="EMBL/GenBank/DDBJ databases">
        <title>Characterisation of the sponge microbiome using genome-centric metagenomics.</title>
        <authorList>
            <person name="Engelberts J.P."/>
            <person name="Robbins S.J."/>
            <person name="De Goeij J.M."/>
            <person name="Aranda M."/>
            <person name="Bell S.C."/>
            <person name="Webster N.S."/>
        </authorList>
    </citation>
    <scope>NUCLEOTIDE SEQUENCE</scope>
    <source>
        <strain evidence="10">SB0662_bin_9</strain>
    </source>
</reference>
<dbReference type="InterPro" id="IPR000244">
    <property type="entry name" value="Ribosomal_bL9"/>
</dbReference>
<dbReference type="AlphaFoldDB" id="A0A6B1DP54"/>